<keyword evidence="2" id="KW-0150">Chloroplast</keyword>
<sequence>MFIDSHFFIPWEKARINVFRLQRRIFKSVYTGDILYAFRLQKLLLVSNSARLLVVRFVTQDSSMKKVSRSENKISLNLFEKFKLSSLLLENAHNWIPSKGKVIFLSDDNLFSTFHFKLWSLSDRCWQCLVKLVIEPAHFATFSPRNFSFNYFSITNQIYNVISLNLCRESYGLQKRILLIKFSQQVTKFSSIVLLKKILVPRSIKLGIFRFLRLGLYLHLNLDYILISFFEFFLANILLGDVDFIGNTIRAGSNILVFLKPNENEVYFFNKLNKLLYSVGIDSNEFVTFQSFSVRSGFDFLDWHFQLYSNGKVSCIPSTQSYRSFLMRVKRIINNSNFGTKAKVLKVSPIIKEWKYYNNFCDASSLRLSLFFLRKKVFNTFVKESSQDLYSSKDLLDRSFLLSEKSTSKSSLKSFPYNFHLFFCSTLNGELFRFTFPFCVHCGMNVNPSIIPF</sequence>
<evidence type="ECO:0000313" key="2">
    <source>
        <dbReference type="EMBL" id="AYQ93729.1"/>
    </source>
</evidence>
<protein>
    <submittedName>
        <fullName evidence="2">Ycf13</fullName>
    </submittedName>
</protein>
<dbReference type="Pfam" id="PF13655">
    <property type="entry name" value="RVT_N"/>
    <property type="match status" value="1"/>
</dbReference>
<reference evidence="2" key="1">
    <citation type="journal article" date="2018" name="Sci. Rep.">
        <title>Dynamic evolution of inverted repeats in Euglenophyta plastid genomes.</title>
        <authorList>
            <person name="Karnkowska A."/>
            <person name="Bennett M.S."/>
            <person name="Triemer R.E."/>
        </authorList>
    </citation>
    <scope>NUCLEOTIDE SEQUENCE</scope>
</reference>
<organism evidence="2">
    <name type="scientific">Lepocinclis ovum</name>
    <dbReference type="NCBI Taxonomy" id="86638"/>
    <lineage>
        <taxon>Eukaryota</taxon>
        <taxon>Discoba</taxon>
        <taxon>Euglenozoa</taxon>
        <taxon>Euglenida</taxon>
        <taxon>Spirocuta</taxon>
        <taxon>Euglenophyceae</taxon>
        <taxon>Euglenales</taxon>
        <taxon>Phacaceae</taxon>
        <taxon>Lepocinclis</taxon>
    </lineage>
</organism>
<name>A0A3G3LLY9_9EUGL</name>
<keyword evidence="2" id="KW-0934">Plastid</keyword>
<dbReference type="InterPro" id="IPR025960">
    <property type="entry name" value="RVT_N"/>
</dbReference>
<evidence type="ECO:0000259" key="1">
    <source>
        <dbReference type="Pfam" id="PF13655"/>
    </source>
</evidence>
<dbReference type="RefSeq" id="YP_009538702.1">
    <property type="nucleotide sequence ID" value="NC_039928.1"/>
</dbReference>
<geneLocation type="chloroplast" evidence="2"/>
<dbReference type="GeneID" id="38458695"/>
<accession>A0A3G3LLY9</accession>
<feature type="domain" description="Reverse transcriptase N-terminal" evidence="1">
    <location>
        <begin position="9"/>
        <end position="85"/>
    </location>
</feature>
<dbReference type="EMBL" id="MH898674">
    <property type="protein sequence ID" value="AYQ93729.1"/>
    <property type="molecule type" value="Genomic_DNA"/>
</dbReference>
<proteinExistence type="predicted"/>
<dbReference type="AlphaFoldDB" id="A0A3G3LLY9"/>